<gene>
    <name evidence="2" type="ORF">METZ01_LOCUS282553</name>
</gene>
<organism evidence="2">
    <name type="scientific">marine metagenome</name>
    <dbReference type="NCBI Taxonomy" id="408172"/>
    <lineage>
        <taxon>unclassified sequences</taxon>
        <taxon>metagenomes</taxon>
        <taxon>ecological metagenomes</taxon>
    </lineage>
</organism>
<reference evidence="2" key="1">
    <citation type="submission" date="2018-05" db="EMBL/GenBank/DDBJ databases">
        <authorList>
            <person name="Lanie J.A."/>
            <person name="Ng W.-L."/>
            <person name="Kazmierczak K.M."/>
            <person name="Andrzejewski T.M."/>
            <person name="Davidsen T.M."/>
            <person name="Wayne K.J."/>
            <person name="Tettelin H."/>
            <person name="Glass J.I."/>
            <person name="Rusch D."/>
            <person name="Podicherti R."/>
            <person name="Tsui H.-C.T."/>
            <person name="Winkler M.E."/>
        </authorList>
    </citation>
    <scope>NUCLEOTIDE SEQUENCE</scope>
</reference>
<sequence length="66" mass="7606">MTKKRTQSKENYYYYFWSAVTLVVVAGQIYVGNGYRQMSQDLRDLTAVITIQTELEELRGSGGTLY</sequence>
<dbReference type="AlphaFoldDB" id="A0A382KZE8"/>
<feature type="transmembrane region" description="Helical" evidence="1">
    <location>
        <begin position="12"/>
        <end position="31"/>
    </location>
</feature>
<name>A0A382KZE8_9ZZZZ</name>
<proteinExistence type="predicted"/>
<evidence type="ECO:0000256" key="1">
    <source>
        <dbReference type="SAM" id="Phobius"/>
    </source>
</evidence>
<accession>A0A382KZE8</accession>
<protein>
    <submittedName>
        <fullName evidence="2">Uncharacterized protein</fullName>
    </submittedName>
</protein>
<evidence type="ECO:0000313" key="2">
    <source>
        <dbReference type="EMBL" id="SVC29699.1"/>
    </source>
</evidence>
<dbReference type="EMBL" id="UINC01083722">
    <property type="protein sequence ID" value="SVC29699.1"/>
    <property type="molecule type" value="Genomic_DNA"/>
</dbReference>
<keyword evidence="1" id="KW-0812">Transmembrane</keyword>
<keyword evidence="1" id="KW-0472">Membrane</keyword>
<keyword evidence="1" id="KW-1133">Transmembrane helix</keyword>